<evidence type="ECO:0000313" key="3">
    <source>
        <dbReference type="EMBL" id="GMR36453.1"/>
    </source>
</evidence>
<dbReference type="GO" id="GO:0006887">
    <property type="term" value="P:exocytosis"/>
    <property type="evidence" value="ECO:0007669"/>
    <property type="project" value="TreeGrafter"/>
</dbReference>
<comment type="similarity">
    <text evidence="1">Belongs to the CCDC53 family.</text>
</comment>
<comment type="caution">
    <text evidence="3">The sequence shown here is derived from an EMBL/GenBank/DDBJ whole genome shotgun (WGS) entry which is preliminary data.</text>
</comment>
<dbReference type="Proteomes" id="UP001328107">
    <property type="component" value="Unassembled WGS sequence"/>
</dbReference>
<accession>A0AAN5C451</accession>
<feature type="region of interest" description="Disordered" evidence="2">
    <location>
        <begin position="95"/>
        <end position="122"/>
    </location>
</feature>
<reference evidence="4" key="1">
    <citation type="submission" date="2022-10" db="EMBL/GenBank/DDBJ databases">
        <title>Genome assembly of Pristionchus species.</title>
        <authorList>
            <person name="Yoshida K."/>
            <person name="Sommer R.J."/>
        </authorList>
    </citation>
    <scope>NUCLEOTIDE SEQUENCE [LARGE SCALE GENOMIC DNA]</scope>
    <source>
        <strain evidence="4">RS5460</strain>
    </source>
</reference>
<gene>
    <name evidence="3" type="ORF">PMAYCL1PPCAC_06648</name>
</gene>
<protein>
    <submittedName>
        <fullName evidence="3">Uncharacterized protein</fullName>
    </submittedName>
</protein>
<feature type="region of interest" description="Disordered" evidence="2">
    <location>
        <begin position="164"/>
        <end position="199"/>
    </location>
</feature>
<dbReference type="EMBL" id="BTRK01000002">
    <property type="protein sequence ID" value="GMR36453.1"/>
    <property type="molecule type" value="Genomic_DNA"/>
</dbReference>
<dbReference type="Pfam" id="PF10152">
    <property type="entry name" value="CCDC53"/>
    <property type="match status" value="1"/>
</dbReference>
<keyword evidence="4" id="KW-1185">Reference proteome</keyword>
<feature type="compositionally biased region" description="Basic and acidic residues" evidence="2">
    <location>
        <begin position="95"/>
        <end position="110"/>
    </location>
</feature>
<dbReference type="GO" id="GO:0071203">
    <property type="term" value="C:WASH complex"/>
    <property type="evidence" value="ECO:0007669"/>
    <property type="project" value="InterPro"/>
</dbReference>
<dbReference type="AlphaFoldDB" id="A0AAN5C451"/>
<name>A0AAN5C451_9BILA</name>
<dbReference type="InterPro" id="IPR019309">
    <property type="entry name" value="WASHC3"/>
</dbReference>
<dbReference type="GO" id="GO:0030041">
    <property type="term" value="P:actin filament polymerization"/>
    <property type="evidence" value="ECO:0007669"/>
    <property type="project" value="TreeGrafter"/>
</dbReference>
<evidence type="ECO:0000256" key="1">
    <source>
        <dbReference type="ARBA" id="ARBA00006290"/>
    </source>
</evidence>
<proteinExistence type="inferred from homology"/>
<evidence type="ECO:0000313" key="4">
    <source>
        <dbReference type="Proteomes" id="UP001328107"/>
    </source>
</evidence>
<evidence type="ECO:0000256" key="2">
    <source>
        <dbReference type="SAM" id="MobiDB-lite"/>
    </source>
</evidence>
<dbReference type="PANTHER" id="PTHR13015:SF0">
    <property type="entry name" value="WASH COMPLEX SUBUNIT 3"/>
    <property type="match status" value="1"/>
</dbReference>
<sequence length="199" mass="22552">MAEPDLSFIRPDVSLDEMRALDRRRLMAIVNGMIMRMSEWLGEMAKKGEEGLIRAEMRLDKAEVKLRLIETKLQGVSIEEGEKKSETVTAEEKKTVAEEKKEVEETREGSNVEIEEEDTKVEEVGVNDGRMVMKDDPRYTKYFKMVKMGIQEEAVRLKMKSEGVDPSILDTPNAISDAPIKVNEENSSDESVGSFTDSE</sequence>
<feature type="compositionally biased region" description="Polar residues" evidence="2">
    <location>
        <begin position="189"/>
        <end position="199"/>
    </location>
</feature>
<organism evidence="3 4">
    <name type="scientific">Pristionchus mayeri</name>
    <dbReference type="NCBI Taxonomy" id="1317129"/>
    <lineage>
        <taxon>Eukaryota</taxon>
        <taxon>Metazoa</taxon>
        <taxon>Ecdysozoa</taxon>
        <taxon>Nematoda</taxon>
        <taxon>Chromadorea</taxon>
        <taxon>Rhabditida</taxon>
        <taxon>Rhabditina</taxon>
        <taxon>Diplogasteromorpha</taxon>
        <taxon>Diplogasteroidea</taxon>
        <taxon>Neodiplogasteridae</taxon>
        <taxon>Pristionchus</taxon>
    </lineage>
</organism>
<dbReference type="PANTHER" id="PTHR13015">
    <property type="entry name" value="PROTEIN AD-016-RELATED"/>
    <property type="match status" value="1"/>
</dbReference>